<dbReference type="STRING" id="679200.HMPREF9333_00123"/>
<dbReference type="PANTHER" id="PTHR30329:SF21">
    <property type="entry name" value="LIPOPROTEIN YIAD-RELATED"/>
    <property type="match status" value="1"/>
</dbReference>
<keyword evidence="6" id="KW-0732">Signal</keyword>
<keyword evidence="9" id="KW-1185">Reference proteome</keyword>
<dbReference type="CDD" id="cd07185">
    <property type="entry name" value="OmpA_C-like"/>
    <property type="match status" value="1"/>
</dbReference>
<proteinExistence type="predicted"/>
<dbReference type="Proteomes" id="UP000003011">
    <property type="component" value="Unassembled WGS sequence"/>
</dbReference>
<feature type="domain" description="OmpA-like" evidence="7">
    <location>
        <begin position="324"/>
        <end position="439"/>
    </location>
</feature>
<keyword evidence="2 4" id="KW-0472">Membrane</keyword>
<dbReference type="PATRIC" id="fig|679200.3.peg.133"/>
<dbReference type="SUPFAM" id="SSF103088">
    <property type="entry name" value="OmpA-like"/>
    <property type="match status" value="1"/>
</dbReference>
<feature type="compositionally biased region" description="Basic and acidic residues" evidence="5">
    <location>
        <begin position="34"/>
        <end position="49"/>
    </location>
</feature>
<evidence type="ECO:0000313" key="9">
    <source>
        <dbReference type="Proteomes" id="UP000003011"/>
    </source>
</evidence>
<dbReference type="InterPro" id="IPR006665">
    <property type="entry name" value="OmpA-like"/>
</dbReference>
<dbReference type="InterPro" id="IPR050330">
    <property type="entry name" value="Bact_OuterMem_StrucFunc"/>
</dbReference>
<feature type="region of interest" description="Disordered" evidence="5">
    <location>
        <begin position="23"/>
        <end position="88"/>
    </location>
</feature>
<feature type="compositionally biased region" description="Basic and acidic residues" evidence="5">
    <location>
        <begin position="62"/>
        <end position="85"/>
    </location>
</feature>
<dbReference type="PROSITE" id="PS51123">
    <property type="entry name" value="OMPA_2"/>
    <property type="match status" value="1"/>
</dbReference>
<feature type="chain" id="PRO_5003477209" description="OmpA-like domain-containing protein" evidence="6">
    <location>
        <begin position="22"/>
        <end position="439"/>
    </location>
</feature>
<dbReference type="PANTHER" id="PTHR30329">
    <property type="entry name" value="STATOR ELEMENT OF FLAGELLAR MOTOR COMPLEX"/>
    <property type="match status" value="1"/>
</dbReference>
<dbReference type="eggNOG" id="COG2885">
    <property type="taxonomic scope" value="Bacteria"/>
</dbReference>
<dbReference type="PRINTS" id="PR01021">
    <property type="entry name" value="OMPADOMAIN"/>
</dbReference>
<evidence type="ECO:0000256" key="6">
    <source>
        <dbReference type="SAM" id="SignalP"/>
    </source>
</evidence>
<feature type="compositionally biased region" description="Polar residues" evidence="5">
    <location>
        <begin position="164"/>
        <end position="174"/>
    </location>
</feature>
<feature type="compositionally biased region" description="Acidic residues" evidence="5">
    <location>
        <begin position="50"/>
        <end position="61"/>
    </location>
</feature>
<evidence type="ECO:0000256" key="2">
    <source>
        <dbReference type="ARBA" id="ARBA00023136"/>
    </source>
</evidence>
<dbReference type="InterPro" id="IPR036737">
    <property type="entry name" value="OmpA-like_sf"/>
</dbReference>
<protein>
    <recommendedName>
        <fullName evidence="7">OmpA-like domain-containing protein</fullName>
    </recommendedName>
</protein>
<comment type="caution">
    <text evidence="8">The sequence shown here is derived from an EMBL/GenBank/DDBJ whole genome shotgun (WGS) entry which is preliminary data.</text>
</comment>
<reference evidence="8 9" key="1">
    <citation type="submission" date="2011-08" db="EMBL/GenBank/DDBJ databases">
        <title>The Genome Sequence of Johnsonella ignava ATCC 51276.</title>
        <authorList>
            <consortium name="The Broad Institute Genome Sequencing Platform"/>
            <person name="Earl A."/>
            <person name="Ward D."/>
            <person name="Feldgarden M."/>
            <person name="Gevers D."/>
            <person name="Izard J."/>
            <person name="Blanton J.M."/>
            <person name="Baranova O.V."/>
            <person name="Dewhirst F.E."/>
            <person name="Young S.K."/>
            <person name="Zeng Q."/>
            <person name="Gargeya S."/>
            <person name="Fitzgerald M."/>
            <person name="Haas B."/>
            <person name="Abouelleil A."/>
            <person name="Alvarado L."/>
            <person name="Arachchi H.M."/>
            <person name="Berlin A."/>
            <person name="Brown A."/>
            <person name="Chapman S.B."/>
            <person name="Chen Z."/>
            <person name="Dunbar C."/>
            <person name="Freedman E."/>
            <person name="Gearin G."/>
            <person name="Gellesch M."/>
            <person name="Goldberg J."/>
            <person name="Griggs A."/>
            <person name="Gujja S."/>
            <person name="Heiman D."/>
            <person name="Howarth C."/>
            <person name="Larson L."/>
            <person name="Lui A."/>
            <person name="MacDonald P.J.P."/>
            <person name="Montmayeur A."/>
            <person name="Murphy C."/>
            <person name="Neiman D."/>
            <person name="Pearson M."/>
            <person name="Priest M."/>
            <person name="Roberts A."/>
            <person name="Saif S."/>
            <person name="Shea T."/>
            <person name="Shenoy N."/>
            <person name="Sisk P."/>
            <person name="Stolte C."/>
            <person name="Sykes S."/>
            <person name="Wortman J."/>
            <person name="Nusbaum C."/>
            <person name="Birren B."/>
        </authorList>
    </citation>
    <scope>NUCLEOTIDE SEQUENCE [LARGE SCALE GENOMIC DNA]</scope>
    <source>
        <strain evidence="8 9">ATCC 51276</strain>
    </source>
</reference>
<dbReference type="HOGENOM" id="CLU_051997_0_0_9"/>
<feature type="signal peptide" evidence="6">
    <location>
        <begin position="1"/>
        <end position="21"/>
    </location>
</feature>
<evidence type="ECO:0000256" key="3">
    <source>
        <dbReference type="ARBA" id="ARBA00023237"/>
    </source>
</evidence>
<name>G5GEY5_9FIRM</name>
<gene>
    <name evidence="8" type="ORF">HMPREF9333_00123</name>
</gene>
<dbReference type="Pfam" id="PF00691">
    <property type="entry name" value="OmpA"/>
    <property type="match status" value="1"/>
</dbReference>
<sequence length="439" mass="47176">MKKKQLLFALGALSMLLCATACSTGSGSSTTTKSESKSSEKDDDTSSKEDTEDTDKDDEDDKDKKKEADSGDDKEDKNKSSKDSQDLSMAVPGYAVGEVPPVPIPDVPDLSVMENPEAKITLNDTKKLSSVPGITITPVKVENGTIVSGNTSVQLDENGGGQYTDGNKTVQTDGDGTGQYVTDDITIQKNADGSGQYIDNKREITLQVHSDGSGQYSDGIKDVVFQIDSDGSGQYVDSANEVRVVVMSNDYTSYTAPDIRILHRTDGSGYYKNEKLDLKVENDGKGSCVIKHGSKTVTVDAKPLGKPGVFSKLKPVPAIPAIEANSVLITLDSGVLFDVDKYNIRPDAYEVLTNLADILKEADIKKFQIDGHTDSDASDEHNQVLSENRAASVKNFLAEHGVTAEISTKGYGESRPVATNETAEGKQKNRRVEIIIPAF</sequence>
<feature type="compositionally biased region" description="Low complexity" evidence="5">
    <location>
        <begin position="23"/>
        <end position="33"/>
    </location>
</feature>
<keyword evidence="3" id="KW-0998">Cell outer membrane</keyword>
<dbReference type="RefSeq" id="WP_005539061.1">
    <property type="nucleotide sequence ID" value="NZ_JH378829.1"/>
</dbReference>
<evidence type="ECO:0000256" key="5">
    <source>
        <dbReference type="SAM" id="MobiDB-lite"/>
    </source>
</evidence>
<comment type="subcellular location">
    <subcellularLocation>
        <location evidence="1">Cell outer membrane</location>
    </subcellularLocation>
</comment>
<feature type="region of interest" description="Disordered" evidence="5">
    <location>
        <begin position="156"/>
        <end position="177"/>
    </location>
</feature>
<evidence type="ECO:0000259" key="7">
    <source>
        <dbReference type="PROSITE" id="PS51123"/>
    </source>
</evidence>
<evidence type="ECO:0000313" key="8">
    <source>
        <dbReference type="EMBL" id="EHI56676.1"/>
    </source>
</evidence>
<organism evidence="8 9">
    <name type="scientific">Johnsonella ignava ATCC 51276</name>
    <dbReference type="NCBI Taxonomy" id="679200"/>
    <lineage>
        <taxon>Bacteria</taxon>
        <taxon>Bacillati</taxon>
        <taxon>Bacillota</taxon>
        <taxon>Clostridia</taxon>
        <taxon>Lachnospirales</taxon>
        <taxon>Lachnospiraceae</taxon>
        <taxon>Johnsonella</taxon>
    </lineage>
</organism>
<dbReference type="GO" id="GO:0009279">
    <property type="term" value="C:cell outer membrane"/>
    <property type="evidence" value="ECO:0007669"/>
    <property type="project" value="UniProtKB-SubCell"/>
</dbReference>
<dbReference type="EMBL" id="ACZL01000003">
    <property type="protein sequence ID" value="EHI56676.1"/>
    <property type="molecule type" value="Genomic_DNA"/>
</dbReference>
<evidence type="ECO:0000256" key="4">
    <source>
        <dbReference type="PROSITE-ProRule" id="PRU00473"/>
    </source>
</evidence>
<accession>G5GEY5</accession>
<evidence type="ECO:0000256" key="1">
    <source>
        <dbReference type="ARBA" id="ARBA00004442"/>
    </source>
</evidence>
<dbReference type="Gene3D" id="3.30.1330.60">
    <property type="entry name" value="OmpA-like domain"/>
    <property type="match status" value="1"/>
</dbReference>
<dbReference type="AlphaFoldDB" id="G5GEY5"/>
<dbReference type="InterPro" id="IPR006664">
    <property type="entry name" value="OMP_bac"/>
</dbReference>